<dbReference type="EMBL" id="JAHRIN010034198">
    <property type="protein sequence ID" value="MEQ2203113.1"/>
    <property type="molecule type" value="Genomic_DNA"/>
</dbReference>
<proteinExistence type="predicted"/>
<protein>
    <submittedName>
        <fullName evidence="1">Uncharacterized protein</fullName>
    </submittedName>
</protein>
<name>A0ABV0R671_9TELE</name>
<reference evidence="1 2" key="1">
    <citation type="submission" date="2021-06" db="EMBL/GenBank/DDBJ databases">
        <authorList>
            <person name="Palmer J.M."/>
        </authorList>
    </citation>
    <scope>NUCLEOTIDE SEQUENCE [LARGE SCALE GENOMIC DNA]</scope>
    <source>
        <strain evidence="1 2">XC_2019</strain>
        <tissue evidence="1">Muscle</tissue>
    </source>
</reference>
<evidence type="ECO:0000313" key="1">
    <source>
        <dbReference type="EMBL" id="MEQ2203113.1"/>
    </source>
</evidence>
<keyword evidence="2" id="KW-1185">Reference proteome</keyword>
<evidence type="ECO:0000313" key="2">
    <source>
        <dbReference type="Proteomes" id="UP001434883"/>
    </source>
</evidence>
<dbReference type="Proteomes" id="UP001434883">
    <property type="component" value="Unassembled WGS sequence"/>
</dbReference>
<comment type="caution">
    <text evidence="1">The sequence shown here is derived from an EMBL/GenBank/DDBJ whole genome shotgun (WGS) entry which is preliminary data.</text>
</comment>
<sequence>MASTPSASALSAVLRCRGNIWTRNPQTKRPASAAYSLGLAGGTLSDSPAQRSGSSRGSEWKILRGGDRLVSVGGLSVSCRWDTGENEAPTEDVFRKNYKLCFSKLFQSSQSAAPSGQNALLRQVLFTLSSTLQGGDLSQIIHLIIPATSATQRVSAQGHRHLPAGVLKLSVTINSQLKVQNPFSSLTSLVSCLIFSKGQKHQQMKSISTNLPQVTVRAGLPPERSNREVVVLLSFSVTVLLRGRKHANSVALSCCIGGNPTGTKSATTSP</sequence>
<organism evidence="1 2">
    <name type="scientific">Xenoophorus captivus</name>
    <dbReference type="NCBI Taxonomy" id="1517983"/>
    <lineage>
        <taxon>Eukaryota</taxon>
        <taxon>Metazoa</taxon>
        <taxon>Chordata</taxon>
        <taxon>Craniata</taxon>
        <taxon>Vertebrata</taxon>
        <taxon>Euteleostomi</taxon>
        <taxon>Actinopterygii</taxon>
        <taxon>Neopterygii</taxon>
        <taxon>Teleostei</taxon>
        <taxon>Neoteleostei</taxon>
        <taxon>Acanthomorphata</taxon>
        <taxon>Ovalentaria</taxon>
        <taxon>Atherinomorphae</taxon>
        <taxon>Cyprinodontiformes</taxon>
        <taxon>Goodeidae</taxon>
        <taxon>Xenoophorus</taxon>
    </lineage>
</organism>
<accession>A0ABV0R671</accession>
<gene>
    <name evidence="1" type="ORF">XENOCAPTIV_024866</name>
</gene>